<feature type="compositionally biased region" description="Basic and acidic residues" evidence="1">
    <location>
        <begin position="716"/>
        <end position="726"/>
    </location>
</feature>
<sequence length="1923" mass="210099">MPSPKPPPDDPSPGPATPSTPHRSSPASGAKKATPNNTNNKNDDGATPSSSSGRKAPAGAGGAGGANRQRSSTMKPQPTLLSDFLLGRQTPARVAAARRRSIDAAAVRAELRQEMRQTSVRKLQQPGGVRDRVKNWQKANAAAMAGGGDPEATPTEPTEVGAQLDEESVTEEDRIRIKMRQRAKRRSAPAIHHKGKSETSHEESQESKDGQDHAQGDWEEDGEEEGGAADTPVHTPKTRSPPKKRIVSDEHWMKKRRKSPPRTAPAKTKTEGRPIPRDFLQRTAQNPSVQNKIKDWATRVEPPESPKVKTYNTKYGDTVTVEEDAESGRKSDGDGIRVRPVRKKKTSEKEAGVEDAKPSPKPKKTYEDDGIRVTPSNSSLPDDGIRIRPGPKSANDDNSSVRKGSERSTRIPSARRDRSPSERIEVVEEPESTVETPTRKPKSRKASKSKKSQVASSFTGTQTDGVTEATTKQDEDSASSAGDHSSVGAYEPSSAPGKSLADIPFGYSAFSELDLPHGGSGQRRPKAQRNPSLKAVPKVLKKVMSEGKKIIHNQVDPPKPVVNQPPSIESWLSGTVDPFVDAPAPRKNSVEEDWKDEAKRRSTSASRDNEAKRRSTSTSRDKEAKEAKEQTPPPPPPEPKAVKEETTPKETEEVENQENISPKEPDEKKRHEETPQTPKRDSYAASSTTPKSSGLKRSMATRSAASPLKTGSAKKTFREALREAFRGESGGHNFMPTTYHTVQDDRLTEDEDDSERYESSRRRSIGGSRGRSPSPDPTLSTITESTTTDSASLPATYPKRRPPTNGMHELSTIVSEASYSTHESDTVSTVSQTTITQTTALTATDLTRQKSNRSGLKRRLTKHSDLVSVLSLPDDSQLPARTKSIRVARSLHRKTSKLDNATLDDLLREFAEDENLYSRELKTLVDGVVPVLLTQFVHGDSRRPTDLFDPKSSGSHKTDSLSKSVVSMGIALEKLRNFHKRVPLHDAQALLTWLESVYPVYDNYLDVWRLGFQDLIVNLAPLIGRPGDEDSLVGAMPLNEEGDVLDDNGERVDVAHLLKRPLVRIKWILKFAKGARLILGGFIDGEIVVKLEALQEKARRRHREEMARKADEDANNTDPTRARDLRNLAPISSVHVDRTRQVYAKDWFSLDLSHSSGQRLECQVELVFRDKADDRRDPGDVLIRETGHHGQSWLLFPPVPAGQISARRGQSSRSLVAMIRGSHNMVEWYELLTLTAEDDEAVTEWLDILGTKPTPPDLFAPGPTALLRLEDTALSKLDVDDIPLGEPSVVDEPQASPTRRSFIPPAAPGLEHQRSPKTPSRYHQRRQSRPTTPTSTHSPNGESSPDKTPTQSTYHKSPAPYDARHSSPEDSSRPLREDMRPDPARLAKSSPPNSTPFREDGAPPPPIHRTLTPKKSSASPPVELTSSSRVKRRTSSPLKHEYHPSDVSSEGSASSESSGSESDDSSSDELEEDDIPDTLPGISIKNAEPNPTESVISDSSITPSHSASQVGVNKNAEGETEYLTKSVALTSYWSSRKGIWKDISPEPCSIVIKPGLLEAYPLDASHSHRNSPSPGDANDETRPLIALDLTPVVMIRQSTVVDLEIRSPVRPYSKLNKIESSIFRFRAPSASEMGTLYVAVHQSRLNNAKFKALEEEARFRSFGMGAAASGDAGQEDDTSSRRRSWFGRKNSYRASTRAPSQSQGSSSTGVSASSFLKRLTGGGNLSFNIDKSSVDKQSRVGSGSGSGGAASLYTSEGSSSASGGTPPRSPSVSLAEGSTRGLKALGSDNLRIRCHLAVSASKWEDQGNCLLQITRPPPGMRQELNLYHGMEKRIIVTSIPKKEGEKALVVLDVVLGSRCFGRLGARGIVLNVWEDLRDENNMVGVVPKAGALSGKVKKWCFQCSSAREASWILALVAQEVVIS</sequence>
<feature type="compositionally biased region" description="Basic and acidic residues" evidence="1">
    <location>
        <begin position="607"/>
        <end position="629"/>
    </location>
</feature>
<evidence type="ECO:0000313" key="6">
    <source>
        <dbReference type="Proteomes" id="UP000319257"/>
    </source>
</evidence>
<feature type="compositionally biased region" description="Basic and acidic residues" evidence="1">
    <location>
        <begin position="1102"/>
        <end position="1112"/>
    </location>
</feature>
<proteinExistence type="predicted"/>
<feature type="region of interest" description="Disordered" evidence="1">
    <location>
        <begin position="117"/>
        <end position="807"/>
    </location>
</feature>
<dbReference type="STRING" id="1093900.A0A507AQH2"/>
<feature type="compositionally biased region" description="Low complexity" evidence="1">
    <location>
        <begin position="1445"/>
        <end position="1460"/>
    </location>
</feature>
<feature type="compositionally biased region" description="Basic and acidic residues" evidence="1">
    <location>
        <begin position="399"/>
        <end position="426"/>
    </location>
</feature>
<evidence type="ECO:0000259" key="4">
    <source>
        <dbReference type="Pfam" id="PF24345"/>
    </source>
</evidence>
<feature type="compositionally biased region" description="Basic and acidic residues" evidence="1">
    <location>
        <begin position="347"/>
        <end position="371"/>
    </location>
</feature>
<dbReference type="InterPro" id="IPR056222">
    <property type="entry name" value="PH_23"/>
</dbReference>
<feature type="region of interest" description="Disordered" evidence="1">
    <location>
        <begin position="1666"/>
        <end position="1710"/>
    </location>
</feature>
<dbReference type="EMBL" id="SKBQ01000074">
    <property type="protein sequence ID" value="TPX08744.1"/>
    <property type="molecule type" value="Genomic_DNA"/>
</dbReference>
<dbReference type="GeneID" id="41977253"/>
<dbReference type="Pfam" id="PF24340">
    <property type="entry name" value="DH_2"/>
    <property type="match status" value="1"/>
</dbReference>
<feature type="region of interest" description="Disordered" evidence="1">
    <location>
        <begin position="1"/>
        <end position="86"/>
    </location>
</feature>
<protein>
    <submittedName>
        <fullName evidence="5">Uncharacterized protein</fullName>
    </submittedName>
</protein>
<feature type="compositionally biased region" description="Basic and acidic residues" evidence="1">
    <location>
        <begin position="640"/>
        <end position="651"/>
    </location>
</feature>
<feature type="compositionally biased region" description="Basic and acidic residues" evidence="1">
    <location>
        <begin position="326"/>
        <end position="337"/>
    </location>
</feature>
<feature type="compositionally biased region" description="Low complexity" evidence="1">
    <location>
        <begin position="770"/>
        <end position="792"/>
    </location>
</feature>
<feature type="compositionally biased region" description="Basic and acidic residues" evidence="1">
    <location>
        <begin position="196"/>
        <end position="216"/>
    </location>
</feature>
<dbReference type="InParanoid" id="A0A507AQH2"/>
<feature type="region of interest" description="Disordered" evidence="1">
    <location>
        <begin position="1102"/>
        <end position="1121"/>
    </location>
</feature>
<feature type="compositionally biased region" description="Polar residues" evidence="1">
    <location>
        <begin position="1489"/>
        <end position="1512"/>
    </location>
</feature>
<feature type="compositionally biased region" description="Basic residues" evidence="1">
    <location>
        <begin position="439"/>
        <end position="451"/>
    </location>
</feature>
<feature type="compositionally biased region" description="Low complexity" evidence="1">
    <location>
        <begin position="1329"/>
        <end position="1339"/>
    </location>
</feature>
<feature type="compositionally biased region" description="Acidic residues" evidence="1">
    <location>
        <begin position="1461"/>
        <end position="1476"/>
    </location>
</feature>
<dbReference type="InterPro" id="IPR056223">
    <property type="entry name" value="PH_24"/>
</dbReference>
<feature type="compositionally biased region" description="Low complexity" evidence="1">
    <location>
        <begin position="1695"/>
        <end position="1710"/>
    </location>
</feature>
<evidence type="ECO:0000259" key="2">
    <source>
        <dbReference type="Pfam" id="PF24340"/>
    </source>
</evidence>
<feature type="region of interest" description="Disordered" evidence="1">
    <location>
        <begin position="1727"/>
        <end position="1777"/>
    </location>
</feature>
<dbReference type="RefSeq" id="XP_030990455.1">
    <property type="nucleotide sequence ID" value="XM_031144810.1"/>
</dbReference>
<feature type="domain" description="PH" evidence="3">
    <location>
        <begin position="1115"/>
        <end position="1256"/>
    </location>
</feature>
<evidence type="ECO:0000313" key="5">
    <source>
        <dbReference type="EMBL" id="TPX08744.1"/>
    </source>
</evidence>
<feature type="compositionally biased region" description="Polar residues" evidence="1">
    <location>
        <begin position="564"/>
        <end position="573"/>
    </location>
</feature>
<dbReference type="Pfam" id="PF24344">
    <property type="entry name" value="PH_23"/>
    <property type="match status" value="1"/>
</dbReference>
<feature type="compositionally biased region" description="Polar residues" evidence="1">
    <location>
        <begin position="458"/>
        <end position="470"/>
    </location>
</feature>
<feature type="compositionally biased region" description="Basic and acidic residues" evidence="1">
    <location>
        <begin position="1362"/>
        <end position="1385"/>
    </location>
</feature>
<dbReference type="Pfam" id="PF24345">
    <property type="entry name" value="PH_24"/>
    <property type="match status" value="1"/>
</dbReference>
<feature type="compositionally biased region" description="Basic residues" evidence="1">
    <location>
        <begin position="177"/>
        <end position="195"/>
    </location>
</feature>
<dbReference type="OrthoDB" id="5408934at2759"/>
<organism evidence="5 6">
    <name type="scientific">Thyridium curvatum</name>
    <dbReference type="NCBI Taxonomy" id="1093900"/>
    <lineage>
        <taxon>Eukaryota</taxon>
        <taxon>Fungi</taxon>
        <taxon>Dikarya</taxon>
        <taxon>Ascomycota</taxon>
        <taxon>Pezizomycotina</taxon>
        <taxon>Sordariomycetes</taxon>
        <taxon>Sordariomycetidae</taxon>
        <taxon>Thyridiales</taxon>
        <taxon>Thyridiaceae</taxon>
        <taxon>Thyridium</taxon>
    </lineage>
</organism>
<keyword evidence="6" id="KW-1185">Reference proteome</keyword>
<evidence type="ECO:0000256" key="1">
    <source>
        <dbReference type="SAM" id="MobiDB-lite"/>
    </source>
</evidence>
<feature type="compositionally biased region" description="Basic and acidic residues" evidence="1">
    <location>
        <begin position="661"/>
        <end position="682"/>
    </location>
</feature>
<dbReference type="InterPro" id="IPR056416">
    <property type="entry name" value="DH_2_fung"/>
</dbReference>
<feature type="compositionally biased region" description="Polar residues" evidence="1">
    <location>
        <begin position="282"/>
        <end position="291"/>
    </location>
</feature>
<feature type="compositionally biased region" description="Low complexity" evidence="1">
    <location>
        <begin position="29"/>
        <end position="58"/>
    </location>
</feature>
<feature type="domain" description="DBL homology" evidence="2">
    <location>
        <begin position="899"/>
        <end position="1102"/>
    </location>
</feature>
<feature type="compositionally biased region" description="Acidic residues" evidence="1">
    <location>
        <begin position="217"/>
        <end position="227"/>
    </location>
</feature>
<feature type="compositionally biased region" description="Polar residues" evidence="1">
    <location>
        <begin position="1340"/>
        <end position="1355"/>
    </location>
</feature>
<feature type="compositionally biased region" description="Basic and acidic residues" evidence="1">
    <location>
        <begin position="292"/>
        <end position="307"/>
    </location>
</feature>
<comment type="caution">
    <text evidence="5">The sequence shown here is derived from an EMBL/GenBank/DDBJ whole genome shotgun (WGS) entry which is preliminary data.</text>
</comment>
<feature type="compositionally biased region" description="Pro residues" evidence="1">
    <location>
        <begin position="1"/>
        <end position="18"/>
    </location>
</feature>
<name>A0A507AQH2_9PEZI</name>
<evidence type="ECO:0000259" key="3">
    <source>
        <dbReference type="Pfam" id="PF24344"/>
    </source>
</evidence>
<feature type="region of interest" description="Disordered" evidence="1">
    <location>
        <begin position="1280"/>
        <end position="1516"/>
    </location>
</feature>
<reference evidence="5 6" key="1">
    <citation type="submission" date="2019-06" db="EMBL/GenBank/DDBJ databases">
        <title>Draft genome sequence of the filamentous fungus Phialemoniopsis curvata isolated from diesel fuel.</title>
        <authorList>
            <person name="Varaljay V.A."/>
            <person name="Lyon W.J."/>
            <person name="Crouch A.L."/>
            <person name="Drake C.E."/>
            <person name="Hollomon J.M."/>
            <person name="Nadeau L.J."/>
            <person name="Nunn H.S."/>
            <person name="Stevenson B.S."/>
            <person name="Bojanowski C.L."/>
            <person name="Crookes-Goodson W.J."/>
        </authorList>
    </citation>
    <scope>NUCLEOTIDE SEQUENCE [LARGE SCALE GENOMIC DNA]</scope>
    <source>
        <strain evidence="5 6">D216</strain>
    </source>
</reference>
<feature type="domain" description="PH" evidence="4">
    <location>
        <begin position="1519"/>
        <end position="1659"/>
    </location>
</feature>
<feature type="compositionally biased region" description="Basic residues" evidence="1">
    <location>
        <begin position="236"/>
        <end position="245"/>
    </location>
</feature>
<feature type="compositionally biased region" description="Low complexity" evidence="1">
    <location>
        <begin position="1749"/>
        <end position="1766"/>
    </location>
</feature>
<gene>
    <name evidence="5" type="ORF">E0L32_009806</name>
</gene>
<accession>A0A507AQH2</accession>
<feature type="compositionally biased region" description="Basic and acidic residues" evidence="1">
    <location>
        <begin position="268"/>
        <end position="280"/>
    </location>
</feature>
<dbReference type="Proteomes" id="UP000319257">
    <property type="component" value="Unassembled WGS sequence"/>
</dbReference>
<feature type="compositionally biased region" description="Basic and acidic residues" evidence="1">
    <location>
        <begin position="588"/>
        <end position="600"/>
    </location>
</feature>